<sequence length="235" mass="27608">MDLLTTVTVIRYYMNYSSQDTKTVTTIRPTLFLSKSNSLMFFYDDENFCFMNEIFYDIWKDTCLFNNQMFQYNPNIKLQSKQFIKLEYITSNLDTRLVPVKNNSNSIRNLIQGSVLIYDDGSKRVTVTLNFTLHSAKWIKEIGNPLGYTDRELLRKFERCFPTDSDSSDHKSIPSNLPLSAKVALISVWCVNGVLWPIVIIYFFKDKYEKHMEKIKEQVKKYSKTTNQFPLKSPN</sequence>
<keyword evidence="1" id="KW-0472">Membrane</keyword>
<keyword evidence="1" id="KW-1133">Transmembrane helix</keyword>
<organism evidence="2 3">
    <name type="scientific">Thelohanellus kitauei</name>
    <name type="common">Myxosporean</name>
    <dbReference type="NCBI Taxonomy" id="669202"/>
    <lineage>
        <taxon>Eukaryota</taxon>
        <taxon>Metazoa</taxon>
        <taxon>Cnidaria</taxon>
        <taxon>Myxozoa</taxon>
        <taxon>Myxosporea</taxon>
        <taxon>Bivalvulida</taxon>
        <taxon>Platysporina</taxon>
        <taxon>Myxobolidae</taxon>
        <taxon>Thelohanellus</taxon>
    </lineage>
</organism>
<gene>
    <name evidence="2" type="ORF">RF11_15773</name>
</gene>
<comment type="caution">
    <text evidence="2">The sequence shown here is derived from an EMBL/GenBank/DDBJ whole genome shotgun (WGS) entry which is preliminary data.</text>
</comment>
<evidence type="ECO:0000313" key="3">
    <source>
        <dbReference type="Proteomes" id="UP000031668"/>
    </source>
</evidence>
<keyword evidence="3" id="KW-1185">Reference proteome</keyword>
<feature type="transmembrane region" description="Helical" evidence="1">
    <location>
        <begin position="183"/>
        <end position="204"/>
    </location>
</feature>
<keyword evidence="1" id="KW-0812">Transmembrane</keyword>
<dbReference type="EMBL" id="JWZT01001625">
    <property type="protein sequence ID" value="KII71764.1"/>
    <property type="molecule type" value="Genomic_DNA"/>
</dbReference>
<dbReference type="Proteomes" id="UP000031668">
    <property type="component" value="Unassembled WGS sequence"/>
</dbReference>
<evidence type="ECO:0000313" key="2">
    <source>
        <dbReference type="EMBL" id="KII71764.1"/>
    </source>
</evidence>
<name>A0A0C2J1M8_THEKT</name>
<protein>
    <submittedName>
        <fullName evidence="2">Uncharacterized protein</fullName>
    </submittedName>
</protein>
<reference evidence="2 3" key="1">
    <citation type="journal article" date="2014" name="Genome Biol. Evol.">
        <title>The genome of the myxosporean Thelohanellus kitauei shows adaptations to nutrient acquisition within its fish host.</title>
        <authorList>
            <person name="Yang Y."/>
            <person name="Xiong J."/>
            <person name="Zhou Z."/>
            <person name="Huo F."/>
            <person name="Miao W."/>
            <person name="Ran C."/>
            <person name="Liu Y."/>
            <person name="Zhang J."/>
            <person name="Feng J."/>
            <person name="Wang M."/>
            <person name="Wang M."/>
            <person name="Wang L."/>
            <person name="Yao B."/>
        </authorList>
    </citation>
    <scope>NUCLEOTIDE SEQUENCE [LARGE SCALE GENOMIC DNA]</scope>
    <source>
        <strain evidence="2">Wuqing</strain>
    </source>
</reference>
<evidence type="ECO:0000256" key="1">
    <source>
        <dbReference type="SAM" id="Phobius"/>
    </source>
</evidence>
<proteinExistence type="predicted"/>
<accession>A0A0C2J1M8</accession>
<dbReference type="AlphaFoldDB" id="A0A0C2J1M8"/>